<keyword evidence="2" id="KW-1185">Reference proteome</keyword>
<reference evidence="1 2" key="1">
    <citation type="submission" date="2016-10" db="EMBL/GenBank/DDBJ databases">
        <authorList>
            <person name="de Groot N.N."/>
        </authorList>
    </citation>
    <scope>NUCLEOTIDE SEQUENCE [LARGE SCALE GENOMIC DNA]</scope>
    <source>
        <strain evidence="1 2">DSM 13305</strain>
    </source>
</reference>
<organism evidence="1 2">
    <name type="scientific">Propionispora vibrioides</name>
    <dbReference type="NCBI Taxonomy" id="112903"/>
    <lineage>
        <taxon>Bacteria</taxon>
        <taxon>Bacillati</taxon>
        <taxon>Bacillota</taxon>
        <taxon>Negativicutes</taxon>
        <taxon>Selenomonadales</taxon>
        <taxon>Sporomusaceae</taxon>
        <taxon>Propionispora</taxon>
    </lineage>
</organism>
<proteinExistence type="predicted"/>
<dbReference type="AlphaFoldDB" id="A0A1H8XAA7"/>
<dbReference type="EMBL" id="FODY01000021">
    <property type="protein sequence ID" value="SEP36761.1"/>
    <property type="molecule type" value="Genomic_DNA"/>
</dbReference>
<sequence>MTRAKGYHSQLALGYEAAYGTTPADVKGYNMPFNQSKIGIKQNLIESSTIRGRRDKEQPAIGNIDVSGSITLPVDQIGIGYWLAAMFGSPATTGSGDPYTHVFKVTDGQPSLVLEQQYPDIATYETFNGCKINKFSFTYGGDTELTAQMELLGAQRTVNTTPFTANLTEVPLVKYNNFQGSLEEGGAPLAIVTEANLQVDFGLDGNSYAIGSGGCRTALPEGTLQVSGNIKAFFEDAVLLNKAINNTKTSLNFKFTNGTHSLGFFMEEVVLQQTSPGIEDEKGIIINLPFKAFYSSGAGGSILVATLVNSYAIS</sequence>
<dbReference type="Proteomes" id="UP000198847">
    <property type="component" value="Unassembled WGS sequence"/>
</dbReference>
<dbReference type="OrthoDB" id="1680496at2"/>
<evidence type="ECO:0000313" key="2">
    <source>
        <dbReference type="Proteomes" id="UP000198847"/>
    </source>
</evidence>
<gene>
    <name evidence="1" type="ORF">SAMN04490178_12166</name>
</gene>
<name>A0A1H8XAA7_9FIRM</name>
<accession>A0A1H8XAA7</accession>
<dbReference type="InterPro" id="IPR044000">
    <property type="entry name" value="Phage_tube_2"/>
</dbReference>
<protein>
    <submittedName>
        <fullName evidence="1">Uncharacterized protein</fullName>
    </submittedName>
</protein>
<dbReference type="Pfam" id="PF18906">
    <property type="entry name" value="Phage_tube_2"/>
    <property type="match status" value="1"/>
</dbReference>
<dbReference type="STRING" id="112903.SAMN04490178_12166"/>
<dbReference type="RefSeq" id="WP_091749494.1">
    <property type="nucleotide sequence ID" value="NZ_FODY01000021.1"/>
</dbReference>
<evidence type="ECO:0000313" key="1">
    <source>
        <dbReference type="EMBL" id="SEP36761.1"/>
    </source>
</evidence>